<dbReference type="SUPFAM" id="SSF50249">
    <property type="entry name" value="Nucleic acid-binding proteins"/>
    <property type="match status" value="1"/>
</dbReference>
<gene>
    <name evidence="1" type="ORF">LSALG_LOCUS14702</name>
</gene>
<evidence type="ECO:0000313" key="1">
    <source>
        <dbReference type="EMBL" id="CAI9274636.1"/>
    </source>
</evidence>
<dbReference type="PANTHER" id="PTHR48463:SF1">
    <property type="entry name" value="DUF223 DOMAIN-CONTAINING PROTEIN"/>
    <property type="match status" value="1"/>
</dbReference>
<sequence length="418" mass="47743">MTIISELKVEGIGGPLQVRILRKWKHDIRQYETWYLVVDKYSDAIQILGQRTNQSYIKSVLNVSECYITSDYSCPELDRYQKVLENDIYVDVGLNSIIQRIPDTITIPKTWFRFVSNPQLIELGEAPSYYPGVLRHRSSHATHIYVNPNIPETTTLIDLYTGPSRPMPTLSGTLATLYQIKLKTKSDLLDKTFIVHGSIKDFHFQNTWYQTICPICKDPIFRRGPQWFCSAHGLIEKPAYIYKMIVTIADPTDTIPAILSETSCHQKEQTMTMCIQMLRASTPDNIRFIIIDIQQSLTRPTPPVPATPAQTMTKRIRSENEIPEASDSARPVARTLTFAPPALAMVQNTFNCINQTRQNMMNEAPDEMPCRHVVVTKTFINDLNQDTVIMLDIFQAMQENMASATEVCKKIIKDHQVP</sequence>
<dbReference type="EMBL" id="OX465079">
    <property type="protein sequence ID" value="CAI9274636.1"/>
    <property type="molecule type" value="Genomic_DNA"/>
</dbReference>
<keyword evidence="2" id="KW-1185">Reference proteome</keyword>
<organism evidence="1 2">
    <name type="scientific">Lactuca saligna</name>
    <name type="common">Willowleaf lettuce</name>
    <dbReference type="NCBI Taxonomy" id="75948"/>
    <lineage>
        <taxon>Eukaryota</taxon>
        <taxon>Viridiplantae</taxon>
        <taxon>Streptophyta</taxon>
        <taxon>Embryophyta</taxon>
        <taxon>Tracheophyta</taxon>
        <taxon>Spermatophyta</taxon>
        <taxon>Magnoliopsida</taxon>
        <taxon>eudicotyledons</taxon>
        <taxon>Gunneridae</taxon>
        <taxon>Pentapetalae</taxon>
        <taxon>asterids</taxon>
        <taxon>campanulids</taxon>
        <taxon>Asterales</taxon>
        <taxon>Asteraceae</taxon>
        <taxon>Cichorioideae</taxon>
        <taxon>Cichorieae</taxon>
        <taxon>Lactucinae</taxon>
        <taxon>Lactuca</taxon>
    </lineage>
</organism>
<dbReference type="AlphaFoldDB" id="A0AA35YIN0"/>
<evidence type="ECO:0000313" key="2">
    <source>
        <dbReference type="Proteomes" id="UP001177003"/>
    </source>
</evidence>
<dbReference type="PANTHER" id="PTHR48463">
    <property type="entry name" value="DUF223 DOMAIN-CONTAINING PROTEIN"/>
    <property type="match status" value="1"/>
</dbReference>
<evidence type="ECO:0008006" key="3">
    <source>
        <dbReference type="Google" id="ProtNLM"/>
    </source>
</evidence>
<protein>
    <recommendedName>
        <fullName evidence="3">Replication factor A C-terminal domain-containing protein</fullName>
    </recommendedName>
</protein>
<dbReference type="Gene3D" id="2.40.50.140">
    <property type="entry name" value="Nucleic acid-binding proteins"/>
    <property type="match status" value="1"/>
</dbReference>
<reference evidence="1" key="1">
    <citation type="submission" date="2023-04" db="EMBL/GenBank/DDBJ databases">
        <authorList>
            <person name="Vijverberg K."/>
            <person name="Xiong W."/>
            <person name="Schranz E."/>
        </authorList>
    </citation>
    <scope>NUCLEOTIDE SEQUENCE</scope>
</reference>
<dbReference type="InterPro" id="IPR012340">
    <property type="entry name" value="NA-bd_OB-fold"/>
</dbReference>
<name>A0AA35YIN0_LACSI</name>
<proteinExistence type="predicted"/>
<dbReference type="Proteomes" id="UP001177003">
    <property type="component" value="Chromosome 3"/>
</dbReference>
<accession>A0AA35YIN0</accession>